<evidence type="ECO:0000313" key="1">
    <source>
        <dbReference type="EMBL" id="EXK24119.1"/>
    </source>
</evidence>
<dbReference type="VEuPathDB" id="FungiDB:FOMG_19145"/>
<proteinExistence type="predicted"/>
<organism evidence="1">
    <name type="scientific">Fusarium oxysporum f. sp. melonis 26406</name>
    <dbReference type="NCBI Taxonomy" id="1089452"/>
    <lineage>
        <taxon>Eukaryota</taxon>
        <taxon>Fungi</taxon>
        <taxon>Dikarya</taxon>
        <taxon>Ascomycota</taxon>
        <taxon>Pezizomycotina</taxon>
        <taxon>Sordariomycetes</taxon>
        <taxon>Hypocreomycetidae</taxon>
        <taxon>Hypocreales</taxon>
        <taxon>Nectriaceae</taxon>
        <taxon>Fusarium</taxon>
        <taxon>Fusarium oxysporum species complex</taxon>
    </lineage>
</organism>
<protein>
    <submittedName>
        <fullName evidence="1">Uncharacterized protein</fullName>
    </submittedName>
</protein>
<dbReference type="HOGENOM" id="CLU_3092928_0_0_1"/>
<name>W9YX41_FUSOX</name>
<dbReference type="Proteomes" id="UP000030703">
    <property type="component" value="Unassembled WGS sequence"/>
</dbReference>
<sequence length="52" mass="5952">MRGVEIRKRAMAGWLLQGSTRLLLGRPTVKSQERLDNWTPSPLIRRMHPVAA</sequence>
<reference evidence="1" key="1">
    <citation type="submission" date="2012-04" db="EMBL/GenBank/DDBJ databases">
        <title>The Genome Sequence of Fusarium oxysporum melonis.</title>
        <authorList>
            <consortium name="The Broad Institute Genome Sequencing Platform"/>
            <person name="Ma L.-J."/>
            <person name="Gale L.R."/>
            <person name="Schwartz D.C."/>
            <person name="Zhou S."/>
            <person name="Corby-Kistler H."/>
            <person name="Young S.K."/>
            <person name="Zeng Q."/>
            <person name="Gargeya S."/>
            <person name="Fitzgerald M."/>
            <person name="Haas B."/>
            <person name="Abouelleil A."/>
            <person name="Alvarado L."/>
            <person name="Arachchi H.M."/>
            <person name="Berlin A."/>
            <person name="Brown A."/>
            <person name="Chapman S.B."/>
            <person name="Chen Z."/>
            <person name="Dunbar C."/>
            <person name="Freedman E."/>
            <person name="Gearin G."/>
            <person name="Goldberg J."/>
            <person name="Griggs A."/>
            <person name="Gujja S."/>
            <person name="Heiman D."/>
            <person name="Howarth C."/>
            <person name="Larson L."/>
            <person name="Lui A."/>
            <person name="MacDonald P.J.P."/>
            <person name="Montmayeur A."/>
            <person name="Murphy C."/>
            <person name="Neiman D."/>
            <person name="Pearson M."/>
            <person name="Priest M."/>
            <person name="Roberts A."/>
            <person name="Saif S."/>
            <person name="Shea T."/>
            <person name="Shenoy N."/>
            <person name="Sisk P."/>
            <person name="Stolte C."/>
            <person name="Sykes S."/>
            <person name="Wortman J."/>
            <person name="Nusbaum C."/>
            <person name="Birren B."/>
        </authorList>
    </citation>
    <scope>NUCLEOTIDE SEQUENCE</scope>
    <source>
        <strain evidence="1">26406</strain>
    </source>
</reference>
<dbReference type="EMBL" id="KI980424">
    <property type="protein sequence ID" value="EXK24119.1"/>
    <property type="molecule type" value="Genomic_DNA"/>
</dbReference>
<dbReference type="AlphaFoldDB" id="W9YX41"/>
<accession>W9YX41</accession>
<gene>
    <name evidence="1" type="ORF">FOMG_19145</name>
</gene>
<feature type="non-terminal residue" evidence="1">
    <location>
        <position position="52"/>
    </location>
</feature>
<reference evidence="1" key="2">
    <citation type="submission" date="2014-02" db="EMBL/GenBank/DDBJ databases">
        <title>Annotation of the Genome Sequence of Fusarium oxysporum f. sp. melonis 26406.</title>
        <authorList>
            <consortium name="The Broad Institute Genomics Platform"/>
            <person name="Ma L.-J."/>
            <person name="Corby-Kistler H."/>
            <person name="Broz K."/>
            <person name="Gale L.R."/>
            <person name="Jonkers W."/>
            <person name="O'Donnell K."/>
            <person name="Ploetz R."/>
            <person name="Steinberg C."/>
            <person name="Schwartz D.C."/>
            <person name="VanEtten H."/>
            <person name="Zhou S."/>
            <person name="Young S.K."/>
            <person name="Zeng Q."/>
            <person name="Gargeya S."/>
            <person name="Fitzgerald M."/>
            <person name="Abouelleil A."/>
            <person name="Alvarado L."/>
            <person name="Chapman S.B."/>
            <person name="Gainer-Dewar J."/>
            <person name="Goldberg J."/>
            <person name="Griggs A."/>
            <person name="Gujja S."/>
            <person name="Hansen M."/>
            <person name="Howarth C."/>
            <person name="Imamovic A."/>
            <person name="Ireland A."/>
            <person name="Larimer J."/>
            <person name="McCowan C."/>
            <person name="Murphy C."/>
            <person name="Pearson M."/>
            <person name="Poon T.W."/>
            <person name="Priest M."/>
            <person name="Roberts A."/>
            <person name="Saif S."/>
            <person name="Shea T."/>
            <person name="Sykes S."/>
            <person name="Wortman J."/>
            <person name="Nusbaum C."/>
            <person name="Birren B."/>
        </authorList>
    </citation>
    <scope>NUCLEOTIDE SEQUENCE</scope>
    <source>
        <strain evidence="1">26406</strain>
    </source>
</reference>